<accession>A0A3D8HDA9</accession>
<evidence type="ECO:0000313" key="6">
    <source>
        <dbReference type="Proteomes" id="UP000629596"/>
    </source>
</evidence>
<dbReference type="Proteomes" id="UP000629596">
    <property type="component" value="Unassembled WGS sequence"/>
</dbReference>
<sequence>MKVTKLLIAALFCICFFPAKAQWRLGAEAGIDLSSVNIVTNHTQIGSHGGLTVDYAFKNRINLSTGVFHTMKGANTICADKLGYELLARLGYIEIPLQVGYRIPVASNIHLTPSVGAYFAWGVNGTGEFEKSATGYNPNESMNVTEWSNPFKSHYYYTTESERKLAYAFNRFDSGLRFGLNAEIGQISLSFNYDLGLKDMWKGFEQAGLYKQLRNRNATLAIGYKFQL</sequence>
<dbReference type="Pfam" id="PF13568">
    <property type="entry name" value="OMP_b-brl_2"/>
    <property type="match status" value="1"/>
</dbReference>
<dbReference type="RefSeq" id="WP_115500135.1">
    <property type="nucleotide sequence ID" value="NZ_JACRTI010000033.1"/>
</dbReference>
<evidence type="ECO:0000313" key="3">
    <source>
        <dbReference type="EMBL" id="MBC8602644.1"/>
    </source>
</evidence>
<reference evidence="4 5" key="1">
    <citation type="submission" date="2018-07" db="EMBL/GenBank/DDBJ databases">
        <title>Parabacteroides acidifaciens nov. sp., isolated from human feces.</title>
        <authorList>
            <person name="Wang Y.J."/>
        </authorList>
    </citation>
    <scope>NUCLEOTIDE SEQUENCE [LARGE SCALE GENOMIC DNA]</scope>
    <source>
        <strain evidence="4 5">426-9</strain>
    </source>
</reference>
<keyword evidence="6" id="KW-1185">Reference proteome</keyword>
<dbReference type="InterPro" id="IPR025665">
    <property type="entry name" value="Beta-barrel_OMP_2"/>
</dbReference>
<name>A0A3D8HDA9_9BACT</name>
<comment type="caution">
    <text evidence="4">The sequence shown here is derived from an EMBL/GenBank/DDBJ whole genome shotgun (WGS) entry which is preliminary data.</text>
</comment>
<reference evidence="3 6" key="2">
    <citation type="submission" date="2020-08" db="EMBL/GenBank/DDBJ databases">
        <title>Genome public.</title>
        <authorList>
            <person name="Liu C."/>
            <person name="Sun Q."/>
        </authorList>
    </citation>
    <scope>NUCLEOTIDE SEQUENCE [LARGE SCALE GENOMIC DNA]</scope>
    <source>
        <strain evidence="3 6">426_9</strain>
    </source>
</reference>
<dbReference type="Proteomes" id="UP000256321">
    <property type="component" value="Unassembled WGS sequence"/>
</dbReference>
<evidence type="ECO:0000313" key="4">
    <source>
        <dbReference type="EMBL" id="RDU48632.1"/>
    </source>
</evidence>
<organism evidence="4 5">
    <name type="scientific">Parabacteroides acidifaciens</name>
    <dbReference type="NCBI Taxonomy" id="2290935"/>
    <lineage>
        <taxon>Bacteria</taxon>
        <taxon>Pseudomonadati</taxon>
        <taxon>Bacteroidota</taxon>
        <taxon>Bacteroidia</taxon>
        <taxon>Bacteroidales</taxon>
        <taxon>Tannerellaceae</taxon>
        <taxon>Parabacteroides</taxon>
    </lineage>
</organism>
<feature type="chain" id="PRO_5017745312" evidence="1">
    <location>
        <begin position="22"/>
        <end position="228"/>
    </location>
</feature>
<proteinExistence type="predicted"/>
<feature type="signal peptide" evidence="1">
    <location>
        <begin position="1"/>
        <end position="21"/>
    </location>
</feature>
<dbReference type="EMBL" id="QREV01000033">
    <property type="protein sequence ID" value="RDU48632.1"/>
    <property type="molecule type" value="Genomic_DNA"/>
</dbReference>
<evidence type="ECO:0000313" key="5">
    <source>
        <dbReference type="Proteomes" id="UP000256321"/>
    </source>
</evidence>
<keyword evidence="1" id="KW-0732">Signal</keyword>
<evidence type="ECO:0000259" key="2">
    <source>
        <dbReference type="Pfam" id="PF13568"/>
    </source>
</evidence>
<dbReference type="EMBL" id="JACRTI010000033">
    <property type="protein sequence ID" value="MBC8602644.1"/>
    <property type="molecule type" value="Genomic_DNA"/>
</dbReference>
<feature type="domain" description="Outer membrane protein beta-barrel" evidence="2">
    <location>
        <begin position="23"/>
        <end position="200"/>
    </location>
</feature>
<dbReference type="AlphaFoldDB" id="A0A3D8HDA9"/>
<protein>
    <submittedName>
        <fullName evidence="3">Outer membrane beta-barrel protein</fullName>
    </submittedName>
</protein>
<gene>
    <name evidence="4" type="ORF">DWU89_13415</name>
    <name evidence="3" type="ORF">H8784_13075</name>
</gene>
<evidence type="ECO:0000256" key="1">
    <source>
        <dbReference type="SAM" id="SignalP"/>
    </source>
</evidence>